<evidence type="ECO:0000256" key="9">
    <source>
        <dbReference type="NCBIfam" id="TIGR00260"/>
    </source>
</evidence>
<evidence type="ECO:0000256" key="8">
    <source>
        <dbReference type="ARBA" id="ARBA00049144"/>
    </source>
</evidence>
<evidence type="ECO:0000313" key="11">
    <source>
        <dbReference type="EMBL" id="UUL81601.1"/>
    </source>
</evidence>
<evidence type="ECO:0000256" key="4">
    <source>
        <dbReference type="ARBA" id="ARBA00022605"/>
    </source>
</evidence>
<evidence type="ECO:0000259" key="10">
    <source>
        <dbReference type="Pfam" id="PF14821"/>
    </source>
</evidence>
<dbReference type="EC" id="4.2.3.1" evidence="9"/>
<feature type="domain" description="Threonine synthase N-terminal" evidence="10">
    <location>
        <begin position="2"/>
        <end position="80"/>
    </location>
</feature>
<dbReference type="Gene3D" id="3.90.1380.10">
    <property type="entry name" value="Threonine synthase, N-terminal domain"/>
    <property type="match status" value="1"/>
</dbReference>
<evidence type="ECO:0000256" key="7">
    <source>
        <dbReference type="ARBA" id="ARBA00029440"/>
    </source>
</evidence>
<comment type="pathway">
    <text evidence="7">Amino-acid biosynthesis.</text>
</comment>
<comment type="cofactor">
    <cofactor evidence="1">
        <name>pyridoxal 5'-phosphate</name>
        <dbReference type="ChEBI" id="CHEBI:597326"/>
    </cofactor>
</comment>
<dbReference type="Proteomes" id="UP001058533">
    <property type="component" value="Chromosome"/>
</dbReference>
<proteinExistence type="inferred from homology"/>
<comment type="similarity">
    <text evidence="2">Belongs to the threonine synthase family.</text>
</comment>
<organism evidence="11 12">
    <name type="scientific">Sphingomonas qomolangmaensis</name>
    <dbReference type="NCBI Taxonomy" id="2918765"/>
    <lineage>
        <taxon>Bacteria</taxon>
        <taxon>Pseudomonadati</taxon>
        <taxon>Pseudomonadota</taxon>
        <taxon>Alphaproteobacteria</taxon>
        <taxon>Sphingomonadales</taxon>
        <taxon>Sphingomonadaceae</taxon>
        <taxon>Sphingomonas</taxon>
    </lineage>
</organism>
<comment type="catalytic activity">
    <reaction evidence="8">
        <text>O-phospho-L-homoserine + H2O = L-threonine + phosphate</text>
        <dbReference type="Rhea" id="RHEA:10840"/>
        <dbReference type="ChEBI" id="CHEBI:15377"/>
        <dbReference type="ChEBI" id="CHEBI:43474"/>
        <dbReference type="ChEBI" id="CHEBI:57590"/>
        <dbReference type="ChEBI" id="CHEBI:57926"/>
        <dbReference type="EC" id="4.2.3.1"/>
    </reaction>
</comment>
<dbReference type="InterPro" id="IPR004450">
    <property type="entry name" value="Thr_synthase-like"/>
</dbReference>
<evidence type="ECO:0000256" key="5">
    <source>
        <dbReference type="ARBA" id="ARBA00022898"/>
    </source>
</evidence>
<evidence type="ECO:0000256" key="1">
    <source>
        <dbReference type="ARBA" id="ARBA00001933"/>
    </source>
</evidence>
<dbReference type="NCBIfam" id="TIGR00260">
    <property type="entry name" value="thrC"/>
    <property type="match status" value="1"/>
</dbReference>
<dbReference type="Gene3D" id="3.40.50.1100">
    <property type="match status" value="2"/>
</dbReference>
<gene>
    <name evidence="11" type="primary">thrC</name>
    <name evidence="11" type="ORF">NMP03_10350</name>
</gene>
<dbReference type="GO" id="GO:0004795">
    <property type="term" value="F:threonine synthase activity"/>
    <property type="evidence" value="ECO:0007669"/>
    <property type="project" value="UniProtKB-EC"/>
</dbReference>
<dbReference type="RefSeq" id="WP_256505289.1">
    <property type="nucleotide sequence ID" value="NZ_CP101740.1"/>
</dbReference>
<name>A0ABY5LA67_9SPHN</name>
<dbReference type="Pfam" id="PF14821">
    <property type="entry name" value="Thr_synth_N"/>
    <property type="match status" value="1"/>
</dbReference>
<dbReference type="InterPro" id="IPR037158">
    <property type="entry name" value="Thr_synth_N_sf"/>
</dbReference>
<dbReference type="InterPro" id="IPR036052">
    <property type="entry name" value="TrpB-like_PALP_sf"/>
</dbReference>
<keyword evidence="5" id="KW-0663">Pyridoxal phosphate</keyword>
<sequence length="464" mass="49988">MRYISTRGNAPVLDFEGVTLAGLAADGGLYVPETWPSFSRDEIAAMQGLSYVETAVRVMAPFVAGSLTEDELRDLCTTAYSRFAHAAVTPLVQLDQRHWLLELFHGPTLAFKDVALQLVGLLFERFLAGREGQLTVIGATSGDTGSAAIDALAGRVGVDIFMLHPEGRVSDVQRRQMTTVIAPNIHNIAIRGDFDTAQALVKAMFRDPAFSTRYALSAVNSINWARLMAQVVYYFYAAVRLGGPERPVAFSVPTGNFGDVFAGYVAARMGLPIERLIVATNVNDILHRALSTGDYSSGTVTPTATPSMDIQVSSNFERLLFELGDRSGAALAAQMAGFESSRAMMLTNRQREGAAGLFTSASIDADGMGQALRWAHERSGQVIDPHTAIGLAAARADVGNTPMVTLATAHPAKFRDAVERSTGVRPGLPARMGDLFSREERYDTIDATFDAVTDYIAQRATPRG</sequence>
<dbReference type="PANTHER" id="PTHR42690">
    <property type="entry name" value="THREONINE SYNTHASE FAMILY MEMBER"/>
    <property type="match status" value="1"/>
</dbReference>
<evidence type="ECO:0000256" key="6">
    <source>
        <dbReference type="ARBA" id="ARBA00023239"/>
    </source>
</evidence>
<dbReference type="InterPro" id="IPR051166">
    <property type="entry name" value="Threonine_Synthase"/>
</dbReference>
<dbReference type="EMBL" id="CP101740">
    <property type="protein sequence ID" value="UUL81601.1"/>
    <property type="molecule type" value="Genomic_DNA"/>
</dbReference>
<evidence type="ECO:0000313" key="12">
    <source>
        <dbReference type="Proteomes" id="UP001058533"/>
    </source>
</evidence>
<dbReference type="SUPFAM" id="SSF53686">
    <property type="entry name" value="Tryptophan synthase beta subunit-like PLP-dependent enzymes"/>
    <property type="match status" value="1"/>
</dbReference>
<reference evidence="11" key="1">
    <citation type="submission" date="2022-07" db="EMBL/GenBank/DDBJ databases">
        <title>Sphingomonas sp. nov., a novel bacterium isolated from the north slope of the Mount Everest.</title>
        <authorList>
            <person name="Cui X."/>
            <person name="Liu Y."/>
        </authorList>
    </citation>
    <scope>NUCLEOTIDE SEQUENCE</scope>
    <source>
        <strain evidence="11">S5-59</strain>
    </source>
</reference>
<protein>
    <recommendedName>
        <fullName evidence="3 9">Threonine synthase</fullName>
        <ecNumber evidence="9">4.2.3.1</ecNumber>
    </recommendedName>
</protein>
<evidence type="ECO:0000256" key="3">
    <source>
        <dbReference type="ARBA" id="ARBA00018679"/>
    </source>
</evidence>
<dbReference type="CDD" id="cd01560">
    <property type="entry name" value="Thr-synth_2"/>
    <property type="match status" value="1"/>
</dbReference>
<keyword evidence="12" id="KW-1185">Reference proteome</keyword>
<evidence type="ECO:0000256" key="2">
    <source>
        <dbReference type="ARBA" id="ARBA00005517"/>
    </source>
</evidence>
<dbReference type="PANTHER" id="PTHR42690:SF1">
    <property type="entry name" value="THREONINE SYNTHASE-LIKE 2"/>
    <property type="match status" value="1"/>
</dbReference>
<dbReference type="InterPro" id="IPR029144">
    <property type="entry name" value="Thr_synth_N"/>
</dbReference>
<dbReference type="PROSITE" id="PS00165">
    <property type="entry name" value="DEHYDRATASE_SER_THR"/>
    <property type="match status" value="1"/>
</dbReference>
<dbReference type="InterPro" id="IPR000634">
    <property type="entry name" value="Ser/Thr_deHydtase_PyrdxlP-BS"/>
</dbReference>
<accession>A0ABY5LA67</accession>
<dbReference type="Pfam" id="PF24857">
    <property type="entry name" value="THR4_C"/>
    <property type="match status" value="1"/>
</dbReference>
<keyword evidence="4" id="KW-0028">Amino-acid biosynthesis</keyword>
<keyword evidence="6 11" id="KW-0456">Lyase</keyword>